<comment type="pathway">
    <text evidence="1 7">tRNA modification; tRNA-queuosine biosynthesis.</text>
</comment>
<feature type="binding site" evidence="7">
    <location>
        <position position="189"/>
    </location>
    <ligand>
        <name>substrate</name>
    </ligand>
</feature>
<dbReference type="Gene3D" id="3.20.20.105">
    <property type="entry name" value="Queuine tRNA-ribosyltransferase-like"/>
    <property type="match status" value="1"/>
</dbReference>
<evidence type="ECO:0000313" key="9">
    <source>
        <dbReference type="EMBL" id="ARN56077.1"/>
    </source>
</evidence>
<evidence type="ECO:0000256" key="6">
    <source>
        <dbReference type="ARBA" id="ARBA00050112"/>
    </source>
</evidence>
<accession>A0A1W6LJX2</accession>
<organism evidence="9 10">
    <name type="scientific">Sedimentisphaera salicampi</name>
    <dbReference type="NCBI Taxonomy" id="1941349"/>
    <lineage>
        <taxon>Bacteria</taxon>
        <taxon>Pseudomonadati</taxon>
        <taxon>Planctomycetota</taxon>
        <taxon>Phycisphaerae</taxon>
        <taxon>Sedimentisphaerales</taxon>
        <taxon>Sedimentisphaeraceae</taxon>
        <taxon>Sedimentisphaera</taxon>
    </lineage>
</organism>
<evidence type="ECO:0000256" key="7">
    <source>
        <dbReference type="HAMAP-Rule" id="MF_00168"/>
    </source>
</evidence>
<feature type="binding site" evidence="7">
    <location>
        <position position="335"/>
    </location>
    <ligand>
        <name>Zn(2+)</name>
        <dbReference type="ChEBI" id="CHEBI:29105"/>
    </ligand>
</feature>
<comment type="subunit">
    <text evidence="7">Homodimer. Within each dimer, one monomer is responsible for RNA recognition and catalysis, while the other monomer binds to the replacement base PreQ1.</text>
</comment>
<sequence>MGKIFEVKSRDESSNARTAVLKTNHGAIQTPVFMPVGTRGSVKGLTPDQITETGSQIILANTYHMMLRPGADIVAELGGLHKLMAWDKPILTDSGGYQVFSLNTLNKINDNGVEFASHIDGKKYMLGPKDSIGIQNKLGADIIMAFDECTPFPCPEDRLKTAVEKSIRWAEQSLNAHDREEQLLFGIVQGGIDLDLRSRCAEELVSMDFPGYAIGGLSVGEGHKNMIRAVNHTAPLLPENKPRYLMGVGMPPDVIAAVKAGVDMFDCVLPTRNGRNAFAFTQSGAVRLRNSIHTKDKSPIEEGCDCYACRNFSRAAIRHFFNVGEMLGPTLVSIHNIRFFQRLIHSIREKIEEGNFSSWADEQIENYQKCGLCRDF</sequence>
<feature type="binding site" evidence="7">
    <location>
        <position position="216"/>
    </location>
    <ligand>
        <name>substrate</name>
    </ligand>
</feature>
<dbReference type="STRING" id="1941349.STSP1_00447"/>
<feature type="binding site" evidence="7">
    <location>
        <position position="309"/>
    </location>
    <ligand>
        <name>Zn(2+)</name>
        <dbReference type="ChEBI" id="CHEBI:29105"/>
    </ligand>
</feature>
<comment type="catalytic activity">
    <reaction evidence="6 7">
        <text>7-aminomethyl-7-carbaguanine + guanosine(34) in tRNA = 7-aminomethyl-7-carbaguanosine(34) in tRNA + guanine</text>
        <dbReference type="Rhea" id="RHEA:24104"/>
        <dbReference type="Rhea" id="RHEA-COMP:10341"/>
        <dbReference type="Rhea" id="RHEA-COMP:10342"/>
        <dbReference type="ChEBI" id="CHEBI:16235"/>
        <dbReference type="ChEBI" id="CHEBI:58703"/>
        <dbReference type="ChEBI" id="CHEBI:74269"/>
        <dbReference type="ChEBI" id="CHEBI:82833"/>
        <dbReference type="EC" id="2.4.2.29"/>
    </reaction>
</comment>
<reference evidence="10" key="1">
    <citation type="submission" date="2017-04" db="EMBL/GenBank/DDBJ databases">
        <title>Comparative genomics and description of representatives of a novel lineage of planctomycetes thriving in anoxic sediments.</title>
        <authorList>
            <person name="Spring S."/>
            <person name="Bunk B."/>
            <person name="Sproer C."/>
        </authorList>
    </citation>
    <scope>NUCLEOTIDE SEQUENCE [LARGE SCALE GENOMIC DNA]</scope>
    <source>
        <strain evidence="10">ST-PulAB-D4</strain>
    </source>
</reference>
<evidence type="ECO:0000256" key="2">
    <source>
        <dbReference type="ARBA" id="ARBA00022676"/>
    </source>
</evidence>
<name>A0A1W6LJX2_9BACT</name>
<dbReference type="EMBL" id="CP021023">
    <property type="protein sequence ID" value="ARN56077.1"/>
    <property type="molecule type" value="Genomic_DNA"/>
</dbReference>
<dbReference type="PANTHER" id="PTHR46499">
    <property type="entry name" value="QUEUINE TRNA-RIBOSYLTRANSFERASE"/>
    <property type="match status" value="1"/>
</dbReference>
<feature type="binding site" evidence="7">
    <location>
        <position position="304"/>
    </location>
    <ligand>
        <name>Zn(2+)</name>
        <dbReference type="ChEBI" id="CHEBI:29105"/>
    </ligand>
</feature>
<keyword evidence="5 7" id="KW-0671">Queuosine biosynthesis</keyword>
<feature type="domain" description="tRNA-guanine(15) transglycosylase-like" evidence="8">
    <location>
        <begin position="14"/>
        <end position="368"/>
    </location>
</feature>
<feature type="region of interest" description="RNA binding; important for wobble base 34 recognition" evidence="7">
    <location>
        <begin position="271"/>
        <end position="275"/>
    </location>
</feature>
<dbReference type="NCBIfam" id="TIGR00449">
    <property type="entry name" value="tgt_general"/>
    <property type="match status" value="1"/>
</dbReference>
<dbReference type="HAMAP" id="MF_00168">
    <property type="entry name" value="Q_tRNA_Tgt"/>
    <property type="match status" value="1"/>
</dbReference>
<feature type="binding site" evidence="7">
    <location>
        <begin position="93"/>
        <end position="97"/>
    </location>
    <ligand>
        <name>substrate</name>
    </ligand>
</feature>
<keyword evidence="2 7" id="KW-0328">Glycosyltransferase</keyword>
<dbReference type="GO" id="GO:0008616">
    <property type="term" value="P:tRNA queuosine(34) biosynthetic process"/>
    <property type="evidence" value="ECO:0007669"/>
    <property type="project" value="UniProtKB-UniRule"/>
</dbReference>
<evidence type="ECO:0000256" key="3">
    <source>
        <dbReference type="ARBA" id="ARBA00022679"/>
    </source>
</evidence>
<evidence type="ECO:0000313" key="10">
    <source>
        <dbReference type="Proteomes" id="UP000193334"/>
    </source>
</evidence>
<dbReference type="InterPro" id="IPR002616">
    <property type="entry name" value="tRNA_ribo_trans-like"/>
</dbReference>
<dbReference type="GO" id="GO:0046872">
    <property type="term" value="F:metal ion binding"/>
    <property type="evidence" value="ECO:0007669"/>
    <property type="project" value="UniProtKB-KW"/>
</dbReference>
<keyword evidence="7" id="KW-0862">Zinc</keyword>
<dbReference type="InterPro" id="IPR004803">
    <property type="entry name" value="TGT"/>
</dbReference>
<feature type="active site" description="Proton acceptor" evidence="7">
    <location>
        <position position="93"/>
    </location>
</feature>
<dbReference type="NCBIfam" id="TIGR00430">
    <property type="entry name" value="Q_tRNA_tgt"/>
    <property type="match status" value="1"/>
</dbReference>
<proteinExistence type="inferred from homology"/>
<dbReference type="SUPFAM" id="SSF51713">
    <property type="entry name" value="tRNA-guanine transglycosylase"/>
    <property type="match status" value="1"/>
</dbReference>
<dbReference type="InterPro" id="IPR050076">
    <property type="entry name" value="ArchSynthase1/Queuine_TRR"/>
</dbReference>
<dbReference type="PANTHER" id="PTHR46499:SF1">
    <property type="entry name" value="QUEUINE TRNA-RIBOSYLTRANSFERASE"/>
    <property type="match status" value="1"/>
</dbReference>
<dbReference type="AlphaFoldDB" id="A0A1W6LJX2"/>
<dbReference type="KEGG" id="pbp:STSP1_00447"/>
<comment type="cofactor">
    <cofactor evidence="7">
        <name>Zn(2+)</name>
        <dbReference type="ChEBI" id="CHEBI:29105"/>
    </cofactor>
    <text evidence="7">Binds 1 zinc ion per subunit.</text>
</comment>
<evidence type="ECO:0000256" key="5">
    <source>
        <dbReference type="ARBA" id="ARBA00022785"/>
    </source>
</evidence>
<feature type="binding site" evidence="7">
    <location>
        <position position="147"/>
    </location>
    <ligand>
        <name>substrate</name>
    </ligand>
</feature>
<keyword evidence="3 7" id="KW-0808">Transferase</keyword>
<comment type="function">
    <text evidence="7">Catalyzes the base-exchange of a guanine (G) residue with the queuine precursor 7-aminomethyl-7-deazaguanine (PreQ1) at position 34 (anticodon wobble position) in tRNAs with GU(N) anticodons (tRNA-Asp, -Asn, -His and -Tyr). Catalysis occurs through a double-displacement mechanism. The nucleophile active site attacks the C1' of nucleotide 34 to detach the guanine base from the RNA, forming a covalent enzyme-RNA intermediate. The proton acceptor active site deprotonates the incoming PreQ1, allowing a nucleophilic attack on the C1' of the ribose to form the product. After dissociation, two additional enzymatic reactions on the tRNA convert PreQ1 to queuine (Q), resulting in the hypermodified nucleoside queuosine (7-(((4,5-cis-dihydroxy-2-cyclopenten-1-yl)amino)methyl)-7-deazaguanosine).</text>
</comment>
<dbReference type="GO" id="GO:0005829">
    <property type="term" value="C:cytosol"/>
    <property type="evidence" value="ECO:0007669"/>
    <property type="project" value="TreeGrafter"/>
</dbReference>
<feature type="active site" description="Nucleophile" evidence="7">
    <location>
        <position position="266"/>
    </location>
</feature>
<gene>
    <name evidence="7 9" type="primary">tgt</name>
    <name evidence="9" type="ORF">STSP1_00447</name>
</gene>
<dbReference type="Proteomes" id="UP000193334">
    <property type="component" value="Chromosome"/>
</dbReference>
<feature type="region of interest" description="RNA binding" evidence="7">
    <location>
        <begin position="247"/>
        <end position="253"/>
    </location>
</feature>
<feature type="binding site" evidence="7">
    <location>
        <position position="306"/>
    </location>
    <ligand>
        <name>Zn(2+)</name>
        <dbReference type="ChEBI" id="CHEBI:29105"/>
    </ligand>
</feature>
<dbReference type="Pfam" id="PF01702">
    <property type="entry name" value="TGT"/>
    <property type="match status" value="1"/>
</dbReference>
<dbReference type="EC" id="2.4.2.29" evidence="7"/>
<evidence type="ECO:0000259" key="8">
    <source>
        <dbReference type="Pfam" id="PF01702"/>
    </source>
</evidence>
<keyword evidence="4 7" id="KW-0819">tRNA processing</keyword>
<evidence type="ECO:0000256" key="4">
    <source>
        <dbReference type="ARBA" id="ARBA00022694"/>
    </source>
</evidence>
<dbReference type="InterPro" id="IPR036511">
    <property type="entry name" value="TGT-like_sf"/>
</dbReference>
<comment type="similarity">
    <text evidence="7">Belongs to the queuine tRNA-ribosyltransferase family.</text>
</comment>
<dbReference type="FunFam" id="3.20.20.105:FF:000001">
    <property type="entry name" value="Queuine tRNA-ribosyltransferase"/>
    <property type="match status" value="1"/>
</dbReference>
<keyword evidence="10" id="KW-1185">Reference proteome</keyword>
<dbReference type="RefSeq" id="WP_085754791.1">
    <property type="nucleotide sequence ID" value="NZ_CP021023.1"/>
</dbReference>
<dbReference type="GO" id="GO:0008479">
    <property type="term" value="F:tRNA-guanosine(34) queuine transglycosylase activity"/>
    <property type="evidence" value="ECO:0007669"/>
    <property type="project" value="UniProtKB-UniRule"/>
</dbReference>
<keyword evidence="7" id="KW-0479">Metal-binding</keyword>
<evidence type="ECO:0000256" key="1">
    <source>
        <dbReference type="ARBA" id="ARBA00004691"/>
    </source>
</evidence>
<protein>
    <recommendedName>
        <fullName evidence="7">Queuine tRNA-ribosyltransferase</fullName>
        <ecNumber evidence="7">2.4.2.29</ecNumber>
    </recommendedName>
    <alternativeName>
        <fullName evidence="7">Guanine insertion enzyme</fullName>
    </alternativeName>
    <alternativeName>
        <fullName evidence="7">tRNA-guanine transglycosylase</fullName>
    </alternativeName>
</protein>
<dbReference type="UniPathway" id="UPA00392"/>